<dbReference type="FunFam" id="2.60.40.10:FF:000054">
    <property type="entry name" value="Contactin 1"/>
    <property type="match status" value="1"/>
</dbReference>
<keyword evidence="6" id="KW-0677">Repeat</keyword>
<dbReference type="FunFam" id="2.60.40.10:FF:000047">
    <property type="entry name" value="Contactin 1"/>
    <property type="match status" value="1"/>
</dbReference>
<dbReference type="FunFam" id="2.60.40.10:FF:000064">
    <property type="entry name" value="Contactin 1"/>
    <property type="match status" value="1"/>
</dbReference>
<evidence type="ECO:0000256" key="1">
    <source>
        <dbReference type="ARBA" id="ARBA00004609"/>
    </source>
</evidence>
<keyword evidence="12" id="KW-0393">Immunoglobulin domain</keyword>
<dbReference type="InterPro" id="IPR003598">
    <property type="entry name" value="Ig_sub2"/>
</dbReference>
<dbReference type="EMBL" id="JAUZQC010000004">
    <property type="protein sequence ID" value="KAK5873042.1"/>
    <property type="molecule type" value="Genomic_DNA"/>
</dbReference>
<keyword evidence="8" id="KW-0472">Membrane</keyword>
<dbReference type="Proteomes" id="UP001346869">
    <property type="component" value="Unassembled WGS sequence"/>
</dbReference>
<feature type="domain" description="Fibronectin type-III" evidence="20">
    <location>
        <begin position="705"/>
        <end position="802"/>
    </location>
</feature>
<feature type="domain" description="Ig-like" evidence="19">
    <location>
        <begin position="502"/>
        <end position="589"/>
    </location>
</feature>
<dbReference type="GO" id="GO:0098632">
    <property type="term" value="F:cell-cell adhesion mediator activity"/>
    <property type="evidence" value="ECO:0007669"/>
    <property type="project" value="TreeGrafter"/>
</dbReference>
<feature type="domain" description="Fibronectin type-III" evidence="20">
    <location>
        <begin position="807"/>
        <end position="901"/>
    </location>
</feature>
<evidence type="ECO:0000259" key="20">
    <source>
        <dbReference type="PROSITE" id="PS50853"/>
    </source>
</evidence>
<dbReference type="FunFam" id="2.60.40.10:FF:000004">
    <property type="entry name" value="DCC isoform 1"/>
    <property type="match status" value="2"/>
</dbReference>
<evidence type="ECO:0000256" key="6">
    <source>
        <dbReference type="ARBA" id="ARBA00022737"/>
    </source>
</evidence>
<keyword evidence="3" id="KW-1003">Cell membrane</keyword>
<evidence type="ECO:0000256" key="17">
    <source>
        <dbReference type="ARBA" id="ARBA00083720"/>
    </source>
</evidence>
<dbReference type="InterPro" id="IPR013783">
    <property type="entry name" value="Ig-like_fold"/>
</dbReference>
<dbReference type="SMART" id="SM00408">
    <property type="entry name" value="IGc2"/>
    <property type="match status" value="6"/>
</dbReference>
<comment type="function">
    <text evidence="14">Contactins mediate cell surface interactions during nervous system development. Has some neurite outgrowth-promoting activity.</text>
</comment>
<dbReference type="Pfam" id="PF13927">
    <property type="entry name" value="Ig_3"/>
    <property type="match status" value="3"/>
</dbReference>
<evidence type="ECO:0000256" key="14">
    <source>
        <dbReference type="ARBA" id="ARBA00060217"/>
    </source>
</evidence>
<keyword evidence="4" id="KW-0336">GPI-anchor</keyword>
<reference evidence="21 22" key="1">
    <citation type="journal article" date="2023" name="Genes (Basel)">
        <title>Chromosome-Level Genome Assembly and Circadian Gene Repertoire of the Patagonia Blennie Eleginops maclovinus-The Closest Ancestral Proxy of Antarctic Cryonotothenioids.</title>
        <authorList>
            <person name="Cheng C.C."/>
            <person name="Rivera-Colon A.G."/>
            <person name="Minhas B.F."/>
            <person name="Wilson L."/>
            <person name="Rayamajhi N."/>
            <person name="Vargas-Chacoff L."/>
            <person name="Catchen J.M."/>
        </authorList>
    </citation>
    <scope>NUCLEOTIDE SEQUENCE [LARGE SCALE GENOMIC DNA]</scope>
    <source>
        <strain evidence="21">JMC-PN-2008</strain>
    </source>
</reference>
<dbReference type="SMART" id="SM00409">
    <property type="entry name" value="IG"/>
    <property type="match status" value="6"/>
</dbReference>
<evidence type="ECO:0000256" key="15">
    <source>
        <dbReference type="ARBA" id="ARBA00072738"/>
    </source>
</evidence>
<dbReference type="PANTHER" id="PTHR44170">
    <property type="entry name" value="PROTEIN SIDEKICK"/>
    <property type="match status" value="1"/>
</dbReference>
<dbReference type="PROSITE" id="PS50853">
    <property type="entry name" value="FN3"/>
    <property type="match status" value="4"/>
</dbReference>
<evidence type="ECO:0000256" key="13">
    <source>
        <dbReference type="ARBA" id="ARBA00038703"/>
    </source>
</evidence>
<evidence type="ECO:0000256" key="12">
    <source>
        <dbReference type="ARBA" id="ARBA00023319"/>
    </source>
</evidence>
<comment type="subunit">
    <text evidence="13">Interacts with PTPRG.</text>
</comment>
<dbReference type="InterPro" id="IPR013151">
    <property type="entry name" value="Immunoglobulin_dom"/>
</dbReference>
<evidence type="ECO:0000256" key="2">
    <source>
        <dbReference type="ARBA" id="ARBA00009812"/>
    </source>
</evidence>
<feature type="domain" description="Ig-like" evidence="19">
    <location>
        <begin position="411"/>
        <end position="498"/>
    </location>
</feature>
<feature type="domain" description="Fibronectin type-III" evidence="20">
    <location>
        <begin position="902"/>
        <end position="996"/>
    </location>
</feature>
<protein>
    <recommendedName>
        <fullName evidence="15">Contactin-3</fullName>
    </recommendedName>
    <alternativeName>
        <fullName evidence="17">Brain-derived immunoglobulin superfamily protein 1</fullName>
    </alternativeName>
    <alternativeName>
        <fullName evidence="16">Plasmacytoma-associated neuronal glycoprotein</fullName>
    </alternativeName>
</protein>
<keyword evidence="9" id="KW-1015">Disulfide bond</keyword>
<feature type="domain" description="Ig-like" evidence="19">
    <location>
        <begin position="123"/>
        <end position="210"/>
    </location>
</feature>
<dbReference type="PANTHER" id="PTHR44170:SF18">
    <property type="entry name" value="CONTACTIN 3B-RELATED"/>
    <property type="match status" value="1"/>
</dbReference>
<dbReference type="Pfam" id="PF07679">
    <property type="entry name" value="I-set"/>
    <property type="match status" value="2"/>
</dbReference>
<dbReference type="InterPro" id="IPR013098">
    <property type="entry name" value="Ig_I-set"/>
</dbReference>
<dbReference type="InterPro" id="IPR036116">
    <property type="entry name" value="FN3_sf"/>
</dbReference>
<dbReference type="GO" id="GO:0098552">
    <property type="term" value="C:side of membrane"/>
    <property type="evidence" value="ECO:0007669"/>
    <property type="project" value="UniProtKB-KW"/>
</dbReference>
<keyword evidence="22" id="KW-1185">Reference proteome</keyword>
<dbReference type="InterPro" id="IPR003599">
    <property type="entry name" value="Ig_sub"/>
</dbReference>
<dbReference type="GO" id="GO:0005886">
    <property type="term" value="C:plasma membrane"/>
    <property type="evidence" value="ECO:0007669"/>
    <property type="project" value="UniProtKB-SubCell"/>
</dbReference>
<organism evidence="21 22">
    <name type="scientific">Eleginops maclovinus</name>
    <name type="common">Patagonian blennie</name>
    <name type="synonym">Eleginus maclovinus</name>
    <dbReference type="NCBI Taxonomy" id="56733"/>
    <lineage>
        <taxon>Eukaryota</taxon>
        <taxon>Metazoa</taxon>
        <taxon>Chordata</taxon>
        <taxon>Craniata</taxon>
        <taxon>Vertebrata</taxon>
        <taxon>Euteleostomi</taxon>
        <taxon>Actinopterygii</taxon>
        <taxon>Neopterygii</taxon>
        <taxon>Teleostei</taxon>
        <taxon>Neoteleostei</taxon>
        <taxon>Acanthomorphata</taxon>
        <taxon>Eupercaria</taxon>
        <taxon>Perciformes</taxon>
        <taxon>Notothenioidei</taxon>
        <taxon>Eleginopidae</taxon>
        <taxon>Eleginops</taxon>
    </lineage>
</organism>
<gene>
    <name evidence="21" type="ORF">PBY51_013688</name>
</gene>
<comment type="caution">
    <text evidence="21">The sequence shown here is derived from an EMBL/GenBank/DDBJ whole genome shotgun (WGS) entry which is preliminary data.</text>
</comment>
<evidence type="ECO:0000259" key="19">
    <source>
        <dbReference type="PROSITE" id="PS50835"/>
    </source>
</evidence>
<dbReference type="GO" id="GO:0030424">
    <property type="term" value="C:axon"/>
    <property type="evidence" value="ECO:0007669"/>
    <property type="project" value="TreeGrafter"/>
</dbReference>
<feature type="domain" description="Ig-like" evidence="19">
    <location>
        <begin position="33"/>
        <end position="118"/>
    </location>
</feature>
<dbReference type="GO" id="GO:0007420">
    <property type="term" value="P:brain development"/>
    <property type="evidence" value="ECO:0007669"/>
    <property type="project" value="TreeGrafter"/>
</dbReference>
<evidence type="ECO:0000256" key="5">
    <source>
        <dbReference type="ARBA" id="ARBA00022729"/>
    </source>
</evidence>
<name>A0AAN8AXW5_ELEMC</name>
<evidence type="ECO:0000256" key="9">
    <source>
        <dbReference type="ARBA" id="ARBA00023157"/>
    </source>
</evidence>
<dbReference type="InterPro" id="IPR036179">
    <property type="entry name" value="Ig-like_dom_sf"/>
</dbReference>
<evidence type="ECO:0000313" key="22">
    <source>
        <dbReference type="Proteomes" id="UP001346869"/>
    </source>
</evidence>
<evidence type="ECO:0000256" key="4">
    <source>
        <dbReference type="ARBA" id="ARBA00022622"/>
    </source>
</evidence>
<feature type="domain" description="Ig-like" evidence="19">
    <location>
        <begin position="228"/>
        <end position="309"/>
    </location>
</feature>
<dbReference type="GO" id="GO:0007411">
    <property type="term" value="P:axon guidance"/>
    <property type="evidence" value="ECO:0007669"/>
    <property type="project" value="TreeGrafter"/>
</dbReference>
<dbReference type="FunFam" id="2.60.40.10:FF:000044">
    <property type="entry name" value="Contactin 1"/>
    <property type="match status" value="1"/>
</dbReference>
<feature type="signal peptide" evidence="18">
    <location>
        <begin position="1"/>
        <end position="20"/>
    </location>
</feature>
<feature type="domain" description="Ig-like" evidence="19">
    <location>
        <begin position="342"/>
        <end position="405"/>
    </location>
</feature>
<dbReference type="SMART" id="SM00060">
    <property type="entry name" value="FN3"/>
    <property type="match status" value="4"/>
</dbReference>
<comment type="similarity">
    <text evidence="2">Belongs to the immunoglobulin superfamily. Contactin family.</text>
</comment>
<sequence>MKMLLPWELLILLLLKECLAENIRHGPVFTQEPSDSIFPLSTDDKQVFINCKAKGNPTPHYRWKMDGKEINTESDPYYGLVEGNLLISDPHVMDHAGVYQCIATNTFGTVVSKEANVQFAFLQNFSMKSRNTVSVREGQAVVLLCGPPPHYGEIKYSWVFNGQRSFLQQDARRFISQRTGNLYIAKVEASDAGNYTCAVRNMMTNATVLSSPTPVVVRRDVVMGEYEPKIEVQFPDTLHVSKGSSVKLECFALGNPVPSISWRRGDGNPLPGKIKINHSSGVLEIPYFRPEDAGVYECVAENSRGRNVARGQLLFQNVEHLHWVQTLRDAHMAIDANLQWECKASGKPRPEYKWLKNGQPLTAEGRIHVEDGRLTISSITLLDSGMYQCVAETEHGAAYASAELKVVASPPDFTRWPVKKSTVIQRGGEVVLECRPHASPRAAISWWRGGELLEESKRQTIQEDGTLRITNISKSDGGRYTCLARNHFGTSSSTGTLVVKDPTKITVPPLSLDASVGQSLVLPCEVSSDSSLSPVFKWFFNGKAIDFNRQEHFEMIGGGFAGDLMVRNIQLKHSGKYVCMVHTEVDTVSAAADLIVRGPPGAPESLVLNDITDTTVQLSWGSGPDNHSPVTRYMVQARTPFSIGWQTVRTVPDSVPGQMMRATVRDLNPWVDYEFRVVAINSVGVGEPSTPSKQTRTKAAVPKVAPVNVSGGGGARGELVIMWEPVPEEQQSGEDFGYVVAFRPLGSSTWIQTVLVSADASRYIYRNESIAPLSKFEVKVGVYNSMGEGPFSRILTVFSAEEEPSEAPSRVWARAVSASEIEVYWEPISPRSSGEKIIAYEVLFWEEGSQQSEAETARVIDITAQLSGLKGSTAYQISVRAQNSAGLGPCSTALNITTKKPPPSQPPGNIEWNLSNSKIFLNWEHVKAMENESEVTGYKVVYRQNWHSRTSVLETNKTSVELHIPSGEDYLIEIKALTEGGDGTSSGPIRIPKMSSLNSRGCVCPVPMKTCGVVMFAVFVIFLM</sequence>
<dbReference type="Pfam" id="PF00047">
    <property type="entry name" value="ig"/>
    <property type="match status" value="1"/>
</dbReference>
<dbReference type="PROSITE" id="PS50835">
    <property type="entry name" value="IG_LIKE"/>
    <property type="match status" value="6"/>
</dbReference>
<evidence type="ECO:0000256" key="11">
    <source>
        <dbReference type="ARBA" id="ARBA00023288"/>
    </source>
</evidence>
<feature type="domain" description="Fibronectin type-III" evidence="20">
    <location>
        <begin position="602"/>
        <end position="700"/>
    </location>
</feature>
<dbReference type="Pfam" id="PF00041">
    <property type="entry name" value="fn3"/>
    <property type="match status" value="3"/>
</dbReference>
<keyword evidence="10" id="KW-0325">Glycoprotein</keyword>
<evidence type="ECO:0000256" key="16">
    <source>
        <dbReference type="ARBA" id="ARBA00080939"/>
    </source>
</evidence>
<dbReference type="SUPFAM" id="SSF48726">
    <property type="entry name" value="Immunoglobulin"/>
    <property type="match status" value="6"/>
</dbReference>
<feature type="chain" id="PRO_5042892320" description="Contactin-3" evidence="18">
    <location>
        <begin position="21"/>
        <end position="1024"/>
    </location>
</feature>
<evidence type="ECO:0000256" key="10">
    <source>
        <dbReference type="ARBA" id="ARBA00023180"/>
    </source>
</evidence>
<reference evidence="21 22" key="2">
    <citation type="journal article" date="2023" name="Mol. Biol. Evol.">
        <title>Genomics of Secondarily Temperate Adaptation in the Only Non-Antarctic Icefish.</title>
        <authorList>
            <person name="Rivera-Colon A.G."/>
            <person name="Rayamajhi N."/>
            <person name="Minhas B.F."/>
            <person name="Madrigal G."/>
            <person name="Bilyk K.T."/>
            <person name="Yoon V."/>
            <person name="Hune M."/>
            <person name="Gregory S."/>
            <person name="Cheng C.H.C."/>
            <person name="Catchen J.M."/>
        </authorList>
    </citation>
    <scope>NUCLEOTIDE SEQUENCE [LARGE SCALE GENOMIC DNA]</scope>
    <source>
        <strain evidence="21">JMC-PN-2008</strain>
    </source>
</reference>
<dbReference type="InterPro" id="IPR007110">
    <property type="entry name" value="Ig-like_dom"/>
</dbReference>
<dbReference type="CDD" id="cd00063">
    <property type="entry name" value="FN3"/>
    <property type="match status" value="4"/>
</dbReference>
<dbReference type="InterPro" id="IPR003961">
    <property type="entry name" value="FN3_dom"/>
</dbReference>
<dbReference type="AlphaFoldDB" id="A0AAN8AXW5"/>
<evidence type="ECO:0000256" key="7">
    <source>
        <dbReference type="ARBA" id="ARBA00022889"/>
    </source>
</evidence>
<comment type="subcellular location">
    <subcellularLocation>
        <location evidence="1">Cell membrane</location>
        <topology evidence="1">Lipid-anchor</topology>
        <topology evidence="1">GPI-anchor</topology>
    </subcellularLocation>
</comment>
<evidence type="ECO:0000256" key="8">
    <source>
        <dbReference type="ARBA" id="ARBA00023136"/>
    </source>
</evidence>
<proteinExistence type="inferred from homology"/>
<dbReference type="FunFam" id="2.60.40.10:FF:000035">
    <property type="entry name" value="Contactin 1"/>
    <property type="match status" value="1"/>
</dbReference>
<dbReference type="Gene3D" id="2.60.40.10">
    <property type="entry name" value="Immunoglobulins"/>
    <property type="match status" value="10"/>
</dbReference>
<dbReference type="FunFam" id="2.60.40.10:FF:000052">
    <property type="entry name" value="Contactin 1"/>
    <property type="match status" value="1"/>
</dbReference>
<evidence type="ECO:0000256" key="3">
    <source>
        <dbReference type="ARBA" id="ARBA00022475"/>
    </source>
</evidence>
<accession>A0AAN8AXW5</accession>
<keyword evidence="5 18" id="KW-0732">Signal</keyword>
<dbReference type="FunFam" id="2.60.40.10:FF:000273">
    <property type="entry name" value="contactin-3 isoform X1"/>
    <property type="match status" value="1"/>
</dbReference>
<dbReference type="SUPFAM" id="SSF49265">
    <property type="entry name" value="Fibronectin type III"/>
    <property type="match status" value="2"/>
</dbReference>
<keyword evidence="11" id="KW-0449">Lipoprotein</keyword>
<keyword evidence="7" id="KW-0130">Cell adhesion</keyword>
<evidence type="ECO:0000313" key="21">
    <source>
        <dbReference type="EMBL" id="KAK5873042.1"/>
    </source>
</evidence>
<evidence type="ECO:0000256" key="18">
    <source>
        <dbReference type="SAM" id="SignalP"/>
    </source>
</evidence>
<dbReference type="FunFam" id="2.60.40.10:FF:000028">
    <property type="entry name" value="Neuronal cell adhesion molecule"/>
    <property type="match status" value="1"/>
</dbReference>